<dbReference type="EMBL" id="PGOL01002167">
    <property type="protein sequence ID" value="PKI49971.1"/>
    <property type="molecule type" value="Genomic_DNA"/>
</dbReference>
<feature type="compositionally biased region" description="Basic and acidic residues" evidence="1">
    <location>
        <begin position="117"/>
        <end position="130"/>
    </location>
</feature>
<feature type="compositionally biased region" description="Acidic residues" evidence="1">
    <location>
        <begin position="12"/>
        <end position="29"/>
    </location>
</feature>
<protein>
    <submittedName>
        <fullName evidence="2">Uncharacterized protein</fullName>
    </submittedName>
</protein>
<feature type="region of interest" description="Disordered" evidence="1">
    <location>
        <begin position="116"/>
        <end position="146"/>
    </location>
</feature>
<reference evidence="2 3" key="1">
    <citation type="submission" date="2017-11" db="EMBL/GenBank/DDBJ databases">
        <title>De-novo sequencing of pomegranate (Punica granatum L.) genome.</title>
        <authorList>
            <person name="Akparov Z."/>
            <person name="Amiraslanov A."/>
            <person name="Hajiyeva S."/>
            <person name="Abbasov M."/>
            <person name="Kaur K."/>
            <person name="Hamwieh A."/>
            <person name="Solovyev V."/>
            <person name="Salamov A."/>
            <person name="Braich B."/>
            <person name="Kosarev P."/>
            <person name="Mahmoud A."/>
            <person name="Hajiyev E."/>
            <person name="Babayeva S."/>
            <person name="Izzatullayeva V."/>
            <person name="Mammadov A."/>
            <person name="Mammadov A."/>
            <person name="Sharifova S."/>
            <person name="Ojaghi J."/>
            <person name="Eynullazada K."/>
            <person name="Bayramov B."/>
            <person name="Abdulazimova A."/>
            <person name="Shahmuradov I."/>
        </authorList>
    </citation>
    <scope>NUCLEOTIDE SEQUENCE [LARGE SCALE GENOMIC DNA]</scope>
    <source>
        <strain evidence="3">cv. AG2017</strain>
        <tissue evidence="2">Leaf</tissue>
    </source>
</reference>
<accession>A0A2I0J153</accession>
<name>A0A2I0J153_PUNGR</name>
<gene>
    <name evidence="2" type="ORF">CRG98_029645</name>
</gene>
<evidence type="ECO:0000256" key="1">
    <source>
        <dbReference type="SAM" id="MobiDB-lite"/>
    </source>
</evidence>
<dbReference type="Proteomes" id="UP000233551">
    <property type="component" value="Unassembled WGS sequence"/>
</dbReference>
<evidence type="ECO:0000313" key="3">
    <source>
        <dbReference type="Proteomes" id="UP000233551"/>
    </source>
</evidence>
<evidence type="ECO:0000313" key="2">
    <source>
        <dbReference type="EMBL" id="PKI49971.1"/>
    </source>
</evidence>
<feature type="region of interest" description="Disordered" evidence="1">
    <location>
        <begin position="1"/>
        <end position="30"/>
    </location>
</feature>
<dbReference type="AlphaFoldDB" id="A0A2I0J153"/>
<sequence>MSRLGDVGDSLADNEWEEDGDEGGLDEVGAESVEVPTEGLRLGRLLLHGGVVPVRVPRPLYLLAGAVDVRRRSYDLPYGRRPGAAVMRRGSHEGLCVSERSRAALAGGSTVAPFCSRGREGRGGERRELTTGRCGYGDRGTERNRG</sequence>
<keyword evidence="3" id="KW-1185">Reference proteome</keyword>
<organism evidence="2 3">
    <name type="scientific">Punica granatum</name>
    <name type="common">Pomegranate</name>
    <dbReference type="NCBI Taxonomy" id="22663"/>
    <lineage>
        <taxon>Eukaryota</taxon>
        <taxon>Viridiplantae</taxon>
        <taxon>Streptophyta</taxon>
        <taxon>Embryophyta</taxon>
        <taxon>Tracheophyta</taxon>
        <taxon>Spermatophyta</taxon>
        <taxon>Magnoliopsida</taxon>
        <taxon>eudicotyledons</taxon>
        <taxon>Gunneridae</taxon>
        <taxon>Pentapetalae</taxon>
        <taxon>rosids</taxon>
        <taxon>malvids</taxon>
        <taxon>Myrtales</taxon>
        <taxon>Lythraceae</taxon>
        <taxon>Punica</taxon>
    </lineage>
</organism>
<comment type="caution">
    <text evidence="2">The sequence shown here is derived from an EMBL/GenBank/DDBJ whole genome shotgun (WGS) entry which is preliminary data.</text>
</comment>
<proteinExistence type="predicted"/>